<evidence type="ECO:0000313" key="2">
    <source>
        <dbReference type="EMBL" id="PRH89191.1"/>
    </source>
</evidence>
<dbReference type="AlphaFoldDB" id="A0A2S9QIK4"/>
<evidence type="ECO:0008006" key="4">
    <source>
        <dbReference type="Google" id="ProtNLM"/>
    </source>
</evidence>
<proteinExistence type="predicted"/>
<accession>A0A2S9QIK4</accession>
<evidence type="ECO:0000313" key="3">
    <source>
        <dbReference type="Proteomes" id="UP000237682"/>
    </source>
</evidence>
<keyword evidence="1" id="KW-0732">Signal</keyword>
<gene>
    <name evidence="2" type="ORF">C5L14_00945</name>
</gene>
<name>A0A2S9QIK4_9HYPH</name>
<comment type="caution">
    <text evidence="2">The sequence shown here is derived from an EMBL/GenBank/DDBJ whole genome shotgun (WGS) entry which is preliminary data.</text>
</comment>
<dbReference type="EMBL" id="PUEJ01000001">
    <property type="protein sequence ID" value="PRH89191.1"/>
    <property type="molecule type" value="Genomic_DNA"/>
</dbReference>
<evidence type="ECO:0000256" key="1">
    <source>
        <dbReference type="SAM" id="SignalP"/>
    </source>
</evidence>
<sequence length="185" mass="20039">MIKQRILAFSCCVAIALSGFSMPAAAAKAEKGPHEDLPAYCARVGTDDTLRGYTPDLRDRTLRAYKTLQSGSGAQSTSQADPDELDVHLKADANYRCMDGRVMVCSVGANLPCVKINMARNIPEITKYCRENPGADDGHDLALAITGHDTGHSFQCRHGRAVVTGTTWALDKRGFAKKIWSVLPD</sequence>
<dbReference type="OrthoDB" id="7945855at2"/>
<feature type="signal peptide" evidence="1">
    <location>
        <begin position="1"/>
        <end position="26"/>
    </location>
</feature>
<organism evidence="2 3">
    <name type="scientific">Labrys okinawensis</name>
    <dbReference type="NCBI Taxonomy" id="346911"/>
    <lineage>
        <taxon>Bacteria</taxon>
        <taxon>Pseudomonadati</taxon>
        <taxon>Pseudomonadota</taxon>
        <taxon>Alphaproteobacteria</taxon>
        <taxon>Hyphomicrobiales</taxon>
        <taxon>Xanthobacteraceae</taxon>
        <taxon>Labrys</taxon>
    </lineage>
</organism>
<keyword evidence="3" id="KW-1185">Reference proteome</keyword>
<reference evidence="2 3" key="1">
    <citation type="submission" date="2018-02" db="EMBL/GenBank/DDBJ databases">
        <title>Whole genome sequencing of endophytic bacterium.</title>
        <authorList>
            <person name="Eedara R."/>
            <person name="Podile A.R."/>
        </authorList>
    </citation>
    <scope>NUCLEOTIDE SEQUENCE [LARGE SCALE GENOMIC DNA]</scope>
    <source>
        <strain evidence="2 3">RP1T</strain>
    </source>
</reference>
<dbReference type="Proteomes" id="UP000237682">
    <property type="component" value="Unassembled WGS sequence"/>
</dbReference>
<feature type="chain" id="PRO_5015499379" description="Secreted protein" evidence="1">
    <location>
        <begin position="27"/>
        <end position="185"/>
    </location>
</feature>
<dbReference type="RefSeq" id="WP_105860157.1">
    <property type="nucleotide sequence ID" value="NZ_PUEJ01000001.1"/>
</dbReference>
<protein>
    <recommendedName>
        <fullName evidence="4">Secreted protein</fullName>
    </recommendedName>
</protein>